<feature type="region of interest" description="Disordered" evidence="1">
    <location>
        <begin position="1"/>
        <end position="24"/>
    </location>
</feature>
<protein>
    <submittedName>
        <fullName evidence="2">Uncharacterized protein</fullName>
    </submittedName>
</protein>
<sequence>MDTQRGRWDTGLGGQQTTFNPLDAQRDQADTRMDIQQTTFHPDAAPPTLENRNTHALHNPVDTIHVTECEECDGASCDQIRWSCVRRQRRIHLLQLWVHLLPRRRQL</sequence>
<proteinExistence type="predicted"/>
<name>A0A9D4RFX1_DREPO</name>
<keyword evidence="3" id="KW-1185">Reference proteome</keyword>
<dbReference type="Proteomes" id="UP000828390">
    <property type="component" value="Unassembled WGS sequence"/>
</dbReference>
<evidence type="ECO:0000256" key="1">
    <source>
        <dbReference type="SAM" id="MobiDB-lite"/>
    </source>
</evidence>
<evidence type="ECO:0000313" key="2">
    <source>
        <dbReference type="EMBL" id="KAH3864825.1"/>
    </source>
</evidence>
<dbReference type="AlphaFoldDB" id="A0A9D4RFX1"/>
<dbReference type="EMBL" id="JAIWYP010000002">
    <property type="protein sequence ID" value="KAH3864825.1"/>
    <property type="molecule type" value="Genomic_DNA"/>
</dbReference>
<accession>A0A9D4RFX1</accession>
<gene>
    <name evidence="2" type="ORF">DPMN_027853</name>
</gene>
<comment type="caution">
    <text evidence="2">The sequence shown here is derived from an EMBL/GenBank/DDBJ whole genome shotgun (WGS) entry which is preliminary data.</text>
</comment>
<evidence type="ECO:0000313" key="3">
    <source>
        <dbReference type="Proteomes" id="UP000828390"/>
    </source>
</evidence>
<organism evidence="2 3">
    <name type="scientific">Dreissena polymorpha</name>
    <name type="common">Zebra mussel</name>
    <name type="synonym">Mytilus polymorpha</name>
    <dbReference type="NCBI Taxonomy" id="45954"/>
    <lineage>
        <taxon>Eukaryota</taxon>
        <taxon>Metazoa</taxon>
        <taxon>Spiralia</taxon>
        <taxon>Lophotrochozoa</taxon>
        <taxon>Mollusca</taxon>
        <taxon>Bivalvia</taxon>
        <taxon>Autobranchia</taxon>
        <taxon>Heteroconchia</taxon>
        <taxon>Euheterodonta</taxon>
        <taxon>Imparidentia</taxon>
        <taxon>Neoheterodontei</taxon>
        <taxon>Myida</taxon>
        <taxon>Dreissenoidea</taxon>
        <taxon>Dreissenidae</taxon>
        <taxon>Dreissena</taxon>
    </lineage>
</organism>
<reference evidence="2" key="2">
    <citation type="submission" date="2020-11" db="EMBL/GenBank/DDBJ databases">
        <authorList>
            <person name="McCartney M.A."/>
            <person name="Auch B."/>
            <person name="Kono T."/>
            <person name="Mallez S."/>
            <person name="Becker A."/>
            <person name="Gohl D.M."/>
            <person name="Silverstein K.A.T."/>
            <person name="Koren S."/>
            <person name="Bechman K.B."/>
            <person name="Herman A."/>
            <person name="Abrahante J.E."/>
            <person name="Garbe J."/>
        </authorList>
    </citation>
    <scope>NUCLEOTIDE SEQUENCE</scope>
    <source>
        <strain evidence="2">Duluth1</strain>
        <tissue evidence="2">Whole animal</tissue>
    </source>
</reference>
<reference evidence="2" key="1">
    <citation type="journal article" date="2019" name="bioRxiv">
        <title>The Genome of the Zebra Mussel, Dreissena polymorpha: A Resource for Invasive Species Research.</title>
        <authorList>
            <person name="McCartney M.A."/>
            <person name="Auch B."/>
            <person name="Kono T."/>
            <person name="Mallez S."/>
            <person name="Zhang Y."/>
            <person name="Obille A."/>
            <person name="Becker A."/>
            <person name="Abrahante J.E."/>
            <person name="Garbe J."/>
            <person name="Badalamenti J.P."/>
            <person name="Herman A."/>
            <person name="Mangelson H."/>
            <person name="Liachko I."/>
            <person name="Sullivan S."/>
            <person name="Sone E.D."/>
            <person name="Koren S."/>
            <person name="Silverstein K.A.T."/>
            <person name="Beckman K.B."/>
            <person name="Gohl D.M."/>
        </authorList>
    </citation>
    <scope>NUCLEOTIDE SEQUENCE</scope>
    <source>
        <strain evidence="2">Duluth1</strain>
        <tissue evidence="2">Whole animal</tissue>
    </source>
</reference>